<dbReference type="PANTHER" id="PTHR42870:SF6">
    <property type="entry name" value="ACETYL-COA C-ACYLTRANSFERASE"/>
    <property type="match status" value="1"/>
</dbReference>
<dbReference type="GO" id="GO:0016746">
    <property type="term" value="F:acyltransferase activity"/>
    <property type="evidence" value="ECO:0007669"/>
    <property type="project" value="InterPro"/>
</dbReference>
<proteinExistence type="predicted"/>
<dbReference type="Proteomes" id="UP000460351">
    <property type="component" value="Unassembled WGS sequence"/>
</dbReference>
<dbReference type="InterPro" id="IPR016039">
    <property type="entry name" value="Thiolase-like"/>
</dbReference>
<dbReference type="GO" id="GO:0044281">
    <property type="term" value="P:small molecule metabolic process"/>
    <property type="evidence" value="ECO:0007669"/>
    <property type="project" value="UniProtKB-ARBA"/>
</dbReference>
<dbReference type="Gene3D" id="3.40.47.10">
    <property type="match status" value="1"/>
</dbReference>
<evidence type="ECO:0000313" key="1">
    <source>
        <dbReference type="EMBL" id="MQS34005.1"/>
    </source>
</evidence>
<evidence type="ECO:0000313" key="2">
    <source>
        <dbReference type="Proteomes" id="UP000460351"/>
    </source>
</evidence>
<reference evidence="1 2" key="1">
    <citation type="journal article" date="2019" name="Microorganisms">
        <title>Characteristics of Carbapenem-Resistant and Colistin-Resistant Escherichia coli Co-Producing NDM-1 and MCR-1 from Pig Farms in China.</title>
        <authorList>
            <person name="Peng Z."/>
            <person name="Li X."/>
            <person name="Hu Z."/>
            <person name="Li Z."/>
            <person name="Lv Y."/>
            <person name="Lei M."/>
            <person name="Wu B."/>
            <person name="Chen H."/>
            <person name="Wang X."/>
        </authorList>
    </citation>
    <scope>NUCLEOTIDE SEQUENCE [LARGE SCALE GENOMIC DNA]</scope>
    <source>
        <strain evidence="1 2">RXD010</strain>
    </source>
</reference>
<feature type="non-terminal residue" evidence="1">
    <location>
        <position position="72"/>
    </location>
</feature>
<accession>A0AA43V2S5</accession>
<protein>
    <submittedName>
        <fullName evidence="1">Thiolase domain-containing protein</fullName>
    </submittedName>
</protein>
<dbReference type="AlphaFoldDB" id="A0AA43V2S5"/>
<gene>
    <name evidence="1" type="ORF">E4K51_28925</name>
</gene>
<dbReference type="PANTHER" id="PTHR42870">
    <property type="entry name" value="ACETYL-COA C-ACETYLTRANSFERASE"/>
    <property type="match status" value="1"/>
</dbReference>
<name>A0AA43V2S5_ECOLX</name>
<sequence>MTFASIIGIGQTDVREHWQTSIRHLAWYAIEAALDDAQVSKVDALYVGNMLAGQFSHQNHLGALIADFAGMR</sequence>
<dbReference type="SUPFAM" id="SSF53901">
    <property type="entry name" value="Thiolase-like"/>
    <property type="match status" value="1"/>
</dbReference>
<dbReference type="EMBL" id="SQQU01000473">
    <property type="protein sequence ID" value="MQS34005.1"/>
    <property type="molecule type" value="Genomic_DNA"/>
</dbReference>
<organism evidence="1 2">
    <name type="scientific">Escherichia coli</name>
    <dbReference type="NCBI Taxonomy" id="562"/>
    <lineage>
        <taxon>Bacteria</taxon>
        <taxon>Pseudomonadati</taxon>
        <taxon>Pseudomonadota</taxon>
        <taxon>Gammaproteobacteria</taxon>
        <taxon>Enterobacterales</taxon>
        <taxon>Enterobacteriaceae</taxon>
        <taxon>Escherichia</taxon>
    </lineage>
</organism>
<comment type="caution">
    <text evidence="1">The sequence shown here is derived from an EMBL/GenBank/DDBJ whole genome shotgun (WGS) entry which is preliminary data.</text>
</comment>